<feature type="region of interest" description="Disordered" evidence="2">
    <location>
        <begin position="50"/>
        <end position="74"/>
    </location>
</feature>
<evidence type="ECO:0000256" key="1">
    <source>
        <dbReference type="SAM" id="Coils"/>
    </source>
</evidence>
<dbReference type="EMBL" id="RAVZ01000167">
    <property type="protein sequence ID" value="RKG83985.1"/>
    <property type="molecule type" value="Genomic_DNA"/>
</dbReference>
<feature type="coiled-coil region" evidence="1">
    <location>
        <begin position="11"/>
        <end position="42"/>
    </location>
</feature>
<accession>A0A3A8IL94</accession>
<dbReference type="AlphaFoldDB" id="A0A3A8IL94"/>
<name>A0A3A8IL94_9BACT</name>
<reference evidence="4" key="1">
    <citation type="submission" date="2018-09" db="EMBL/GenBank/DDBJ databases">
        <authorList>
            <person name="Livingstone P.G."/>
            <person name="Whitworth D.E."/>
        </authorList>
    </citation>
    <scope>NUCLEOTIDE SEQUENCE [LARGE SCALE GENOMIC DNA]</scope>
    <source>
        <strain evidence="4">CA054A</strain>
    </source>
</reference>
<dbReference type="Proteomes" id="UP000268094">
    <property type="component" value="Unassembled WGS sequence"/>
</dbReference>
<sequence>MELRRDIAEYRAAAEAQADRVRERINAALEVSRRTREEIEARIASQLHTPAVVKKQATPARKRKASRPSRASEK</sequence>
<protein>
    <submittedName>
        <fullName evidence="3">Uncharacterized protein</fullName>
    </submittedName>
</protein>
<evidence type="ECO:0000313" key="3">
    <source>
        <dbReference type="EMBL" id="RKG83985.1"/>
    </source>
</evidence>
<comment type="caution">
    <text evidence="3">The sequence shown here is derived from an EMBL/GenBank/DDBJ whole genome shotgun (WGS) entry which is preliminary data.</text>
</comment>
<evidence type="ECO:0000256" key="2">
    <source>
        <dbReference type="SAM" id="MobiDB-lite"/>
    </source>
</evidence>
<gene>
    <name evidence="3" type="ORF">D7V88_22980</name>
</gene>
<organism evidence="3 4">
    <name type="scientific">Corallococcus terminator</name>
    <dbReference type="NCBI Taxonomy" id="2316733"/>
    <lineage>
        <taxon>Bacteria</taxon>
        <taxon>Pseudomonadati</taxon>
        <taxon>Myxococcota</taxon>
        <taxon>Myxococcia</taxon>
        <taxon>Myxococcales</taxon>
        <taxon>Cystobacterineae</taxon>
        <taxon>Myxococcaceae</taxon>
        <taxon>Corallococcus</taxon>
    </lineage>
</organism>
<proteinExistence type="predicted"/>
<keyword evidence="4" id="KW-1185">Reference proteome</keyword>
<evidence type="ECO:0000313" key="4">
    <source>
        <dbReference type="Proteomes" id="UP000268094"/>
    </source>
</evidence>
<keyword evidence="1" id="KW-0175">Coiled coil</keyword>